<proteinExistence type="predicted"/>
<evidence type="ECO:0000313" key="2">
    <source>
        <dbReference type="Proteomes" id="UP000263928"/>
    </source>
</evidence>
<dbReference type="SUPFAM" id="SSF82171">
    <property type="entry name" value="DPP6 N-terminal domain-like"/>
    <property type="match status" value="1"/>
</dbReference>
<protein>
    <submittedName>
        <fullName evidence="1">RHS Repeat</fullName>
    </submittedName>
</protein>
<dbReference type="RefSeq" id="WP_170175624.1">
    <property type="nucleotide sequence ID" value="NZ_LR134442.1"/>
</dbReference>
<dbReference type="InterPro" id="IPR006530">
    <property type="entry name" value="YD"/>
</dbReference>
<gene>
    <name evidence="1" type="ORF">PROPAUS_1577</name>
</gene>
<dbReference type="Proteomes" id="UP000263928">
    <property type="component" value="Unassembled WGS sequence"/>
</dbReference>
<dbReference type="PANTHER" id="PTHR32305:SF15">
    <property type="entry name" value="PROTEIN RHSA-RELATED"/>
    <property type="match status" value="1"/>
</dbReference>
<keyword evidence="2" id="KW-1185">Reference proteome</keyword>
<dbReference type="EMBL" id="UNQJ01000010">
    <property type="protein sequence ID" value="SYZ33657.1"/>
    <property type="molecule type" value="Genomic_DNA"/>
</dbReference>
<dbReference type="Gene3D" id="2.180.10.10">
    <property type="entry name" value="RHS repeat-associated core"/>
    <property type="match status" value="1"/>
</dbReference>
<accession>A0A383S6W3</accession>
<sequence length="346" mass="36731">MIDAVGGRAELSYDRDGNLTGSTDPTGVVQDFGYGPAGLPVRAADPASEVGAGWDGLGRLVEQVDEDGSVTRYEYDPDERVSAVEHPGLGRAEIDRDELGRVTAVTAPGVRAEWTWRAGAVVAQRVERNGFVRTTRIERDSDGRVVAQTVDGVRTEFSYDAAGQLVRAVSGEGIVTVFVWDLNGRLVAQTSGGRRTEYGYDASGQLEQMRRPDGSRVWYTHDAAGRRTGERGEDGWSRVFDWDPQGFLERVTTITDAGGSAAVTELRADALGALAWVNGEQITWDEVWGGAPIQVGDVPIVDVGAGIGVGGPSGGWLLPDRAGHDAAAGLWDLGAEGFGGSSQSRV</sequence>
<dbReference type="InterPro" id="IPR050708">
    <property type="entry name" value="T6SS_VgrG/RHS"/>
</dbReference>
<evidence type="ECO:0000313" key="1">
    <source>
        <dbReference type="EMBL" id="SYZ33657.1"/>
    </source>
</evidence>
<organism evidence="1 2">
    <name type="scientific">Propionibacterium australiense</name>
    <dbReference type="NCBI Taxonomy" id="119981"/>
    <lineage>
        <taxon>Bacteria</taxon>
        <taxon>Bacillati</taxon>
        <taxon>Actinomycetota</taxon>
        <taxon>Actinomycetes</taxon>
        <taxon>Propionibacteriales</taxon>
        <taxon>Propionibacteriaceae</taxon>
        <taxon>Propionibacterium</taxon>
    </lineage>
</organism>
<dbReference type="AlphaFoldDB" id="A0A383S6W3"/>
<dbReference type="Pfam" id="PF05593">
    <property type="entry name" value="RHS_repeat"/>
    <property type="match status" value="5"/>
</dbReference>
<dbReference type="PANTHER" id="PTHR32305">
    <property type="match status" value="1"/>
</dbReference>
<reference evidence="2" key="1">
    <citation type="submission" date="2018-08" db="EMBL/GenBank/DDBJ databases">
        <authorList>
            <person name="Hornung B."/>
        </authorList>
    </citation>
    <scope>NUCLEOTIDE SEQUENCE [LARGE SCALE GENOMIC DNA]</scope>
</reference>
<dbReference type="NCBIfam" id="TIGR01643">
    <property type="entry name" value="YD_repeat_2x"/>
    <property type="match status" value="5"/>
</dbReference>
<dbReference type="InterPro" id="IPR031325">
    <property type="entry name" value="RHS_repeat"/>
</dbReference>
<name>A0A383S6W3_9ACTN</name>